<dbReference type="AlphaFoldDB" id="A0A5M3WCM0"/>
<comment type="similarity">
    <text evidence="1">Belongs to the short-chain dehydrogenases/reductases (SDR) family.</text>
</comment>
<gene>
    <name evidence="3" type="ORF">Amac_004020</name>
</gene>
<evidence type="ECO:0000313" key="3">
    <source>
        <dbReference type="EMBL" id="GES06807.1"/>
    </source>
</evidence>
<evidence type="ECO:0000256" key="1">
    <source>
        <dbReference type="ARBA" id="ARBA00006484"/>
    </source>
</evidence>
<dbReference type="Proteomes" id="UP000331127">
    <property type="component" value="Unassembled WGS sequence"/>
</dbReference>
<dbReference type="PANTHER" id="PTHR24321">
    <property type="entry name" value="DEHYDROGENASES, SHORT CHAIN"/>
    <property type="match status" value="1"/>
</dbReference>
<comment type="caution">
    <text evidence="3">The sequence shown here is derived from an EMBL/GenBank/DDBJ whole genome shotgun (WGS) entry which is preliminary data.</text>
</comment>
<dbReference type="Pfam" id="PF13561">
    <property type="entry name" value="adh_short_C2"/>
    <property type="match status" value="1"/>
</dbReference>
<organism evidence="3 4">
    <name type="scientific">Acrocarpospora macrocephala</name>
    <dbReference type="NCBI Taxonomy" id="150177"/>
    <lineage>
        <taxon>Bacteria</taxon>
        <taxon>Bacillati</taxon>
        <taxon>Actinomycetota</taxon>
        <taxon>Actinomycetes</taxon>
        <taxon>Streptosporangiales</taxon>
        <taxon>Streptosporangiaceae</taxon>
        <taxon>Acrocarpospora</taxon>
    </lineage>
</organism>
<keyword evidence="4" id="KW-1185">Reference proteome</keyword>
<dbReference type="PROSITE" id="PS00061">
    <property type="entry name" value="ADH_SHORT"/>
    <property type="match status" value="1"/>
</dbReference>
<dbReference type="OrthoDB" id="7064009at2"/>
<dbReference type="Gene3D" id="3.40.50.720">
    <property type="entry name" value="NAD(P)-binding Rossmann-like Domain"/>
    <property type="match status" value="1"/>
</dbReference>
<dbReference type="SUPFAM" id="SSF51735">
    <property type="entry name" value="NAD(P)-binding Rossmann-fold domains"/>
    <property type="match status" value="1"/>
</dbReference>
<dbReference type="CDD" id="cd05233">
    <property type="entry name" value="SDR_c"/>
    <property type="match status" value="1"/>
</dbReference>
<dbReference type="InterPro" id="IPR002347">
    <property type="entry name" value="SDR_fam"/>
</dbReference>
<dbReference type="RefSeq" id="WP_155352539.1">
    <property type="nucleotide sequence ID" value="NZ_BAAAHL010000029.1"/>
</dbReference>
<name>A0A5M3WCM0_9ACTN</name>
<sequence>MGRLDGKVALITGGEGSLGMATARLFTAEGAQVMLAGVDEPGLAAGAAELGCAARVTDVSDAEQVRAAVDAVIGRYGRLDVVFSNAGIAGVVAPVVDYPDEVFDRVLAVHVRGSFLVCKHALPVMSDGGSVIITSSVVGLTSDAGVSAYATAKHALVGLMRTLAKEVAPRGIRVNTVHPGPVANDFQRTIETAVTGAPPEEAARLFDAHIPLARHADPDEVARVVLFLASDDSSFMTGSPVQVDGGMSI</sequence>
<dbReference type="PANTHER" id="PTHR24321:SF8">
    <property type="entry name" value="ESTRADIOL 17-BETA-DEHYDROGENASE 8-RELATED"/>
    <property type="match status" value="1"/>
</dbReference>
<evidence type="ECO:0000256" key="2">
    <source>
        <dbReference type="ARBA" id="ARBA00023002"/>
    </source>
</evidence>
<accession>A0A5M3WCM0</accession>
<reference evidence="3 4" key="1">
    <citation type="submission" date="2019-10" db="EMBL/GenBank/DDBJ databases">
        <title>Whole genome shotgun sequence of Acrocarpospora macrocephala NBRC 16266.</title>
        <authorList>
            <person name="Ichikawa N."/>
            <person name="Kimura A."/>
            <person name="Kitahashi Y."/>
            <person name="Komaki H."/>
            <person name="Oguchi A."/>
        </authorList>
    </citation>
    <scope>NUCLEOTIDE SEQUENCE [LARGE SCALE GENOMIC DNA]</scope>
    <source>
        <strain evidence="3 4">NBRC 16266</strain>
    </source>
</reference>
<keyword evidence="2" id="KW-0560">Oxidoreductase</keyword>
<protein>
    <submittedName>
        <fullName evidence="3">Oxidoreductase</fullName>
    </submittedName>
</protein>
<dbReference type="PRINTS" id="PR00081">
    <property type="entry name" value="GDHRDH"/>
</dbReference>
<evidence type="ECO:0000313" key="4">
    <source>
        <dbReference type="Proteomes" id="UP000331127"/>
    </source>
</evidence>
<proteinExistence type="inferred from homology"/>
<dbReference type="FunFam" id="3.40.50.720:FF:000084">
    <property type="entry name" value="Short-chain dehydrogenase reductase"/>
    <property type="match status" value="1"/>
</dbReference>
<dbReference type="InterPro" id="IPR036291">
    <property type="entry name" value="NAD(P)-bd_dom_sf"/>
</dbReference>
<dbReference type="PRINTS" id="PR00080">
    <property type="entry name" value="SDRFAMILY"/>
</dbReference>
<dbReference type="GO" id="GO:0016491">
    <property type="term" value="F:oxidoreductase activity"/>
    <property type="evidence" value="ECO:0007669"/>
    <property type="project" value="UniProtKB-KW"/>
</dbReference>
<dbReference type="EMBL" id="BLAE01000004">
    <property type="protein sequence ID" value="GES06807.1"/>
    <property type="molecule type" value="Genomic_DNA"/>
</dbReference>
<dbReference type="InterPro" id="IPR020904">
    <property type="entry name" value="Sc_DH/Rdtase_CS"/>
</dbReference>